<dbReference type="RefSeq" id="WP_015707364.1">
    <property type="nucleotide sequence ID" value="NC_015578.1"/>
</dbReference>
<dbReference type="OrthoDB" id="9804858at2"/>
<dbReference type="GO" id="GO:0009098">
    <property type="term" value="P:L-leucine biosynthetic process"/>
    <property type="evidence" value="ECO:0007669"/>
    <property type="project" value="TreeGrafter"/>
</dbReference>
<organism evidence="9 10">
    <name type="scientific">Treponema primitia (strain ATCC BAA-887 / DSM 12427 / ZAS-2)</name>
    <dbReference type="NCBI Taxonomy" id="545694"/>
    <lineage>
        <taxon>Bacteria</taxon>
        <taxon>Pseudomonadati</taxon>
        <taxon>Spirochaetota</taxon>
        <taxon>Spirochaetia</taxon>
        <taxon>Spirochaetales</taxon>
        <taxon>Treponemataceae</taxon>
        <taxon>Treponema</taxon>
    </lineage>
</organism>
<keyword evidence="10" id="KW-1185">Reference proteome</keyword>
<dbReference type="InterPro" id="IPR013785">
    <property type="entry name" value="Aldolase_TIM"/>
</dbReference>
<dbReference type="PANTHER" id="PTHR10277:SF9">
    <property type="entry name" value="2-ISOPROPYLMALATE SYNTHASE 1, CHLOROPLASTIC-RELATED"/>
    <property type="match status" value="1"/>
</dbReference>
<accession>F5YPB3</accession>
<dbReference type="KEGG" id="tpi:TREPR_2880"/>
<feature type="domain" description="Pyruvate carboxyltransferase" evidence="8">
    <location>
        <begin position="12"/>
        <end position="275"/>
    </location>
</feature>
<dbReference type="EMBL" id="CP001843">
    <property type="protein sequence ID" value="AEF85124.1"/>
    <property type="molecule type" value="Genomic_DNA"/>
</dbReference>
<keyword evidence="9" id="KW-0012">Acyltransferase</keyword>
<dbReference type="HOGENOM" id="CLU_522667_0_0_12"/>
<dbReference type="PANTHER" id="PTHR10277">
    <property type="entry name" value="HOMOCITRATE SYNTHASE-RELATED"/>
    <property type="match status" value="1"/>
</dbReference>
<evidence type="ECO:0000256" key="1">
    <source>
        <dbReference type="ARBA" id="ARBA00004689"/>
    </source>
</evidence>
<protein>
    <recommendedName>
        <fullName evidence="2">2-isopropylmalate synthase</fullName>
        <ecNumber evidence="2">2.3.3.13</ecNumber>
    </recommendedName>
</protein>
<dbReference type="PROSITE" id="PS00816">
    <property type="entry name" value="AIPM_HOMOCIT_SYNTH_2"/>
    <property type="match status" value="1"/>
</dbReference>
<dbReference type="STRING" id="545694.TREPR_2880"/>
<dbReference type="SUPFAM" id="SSF51569">
    <property type="entry name" value="Aldolase"/>
    <property type="match status" value="1"/>
</dbReference>
<keyword evidence="4 7" id="KW-0808">Transferase</keyword>
<dbReference type="EC" id="2.3.3.13" evidence="2"/>
<dbReference type="AlphaFoldDB" id="F5YPB3"/>
<dbReference type="Pfam" id="PF00682">
    <property type="entry name" value="HMGL-like"/>
    <property type="match status" value="1"/>
</dbReference>
<name>F5YPB3_TREPZ</name>
<keyword evidence="6" id="KW-0100">Branched-chain amino acid biosynthesis</keyword>
<evidence type="ECO:0000256" key="3">
    <source>
        <dbReference type="ARBA" id="ARBA00022605"/>
    </source>
</evidence>
<dbReference type="InterPro" id="IPR000891">
    <property type="entry name" value="PYR_CT"/>
</dbReference>
<proteinExistence type="inferred from homology"/>
<sequence>MPDNPGNPPRRIILFDTTLREGDQAAGFAFSRDKKLALALSLAEAGVDIIETGFPLSNKTDYELCHLTARELPGRTAVMCRSIPADIRESAGVFGGTGQGTLHLSLPVSPIHIRAKLGKTEAEIIAMAREAVSFAAGLCSRVELGAEDATRADRSFLQEYCEAAFDAGADVVNIADTLGLFSPEETGNLIAFLCENIPSLAQGQCILSIHCHNDLGLACANTLAGILAGCGQAEVSALGLGERAGNAALEEVAANLEARPDLYRAVTGLKPERLPALLRLTAEASGTSLSPMKPLSGWNTRAHGSGIHQQGLSRDAETYSLPLLNRWNTAPERIVLTRHSGQAGVQLFAQRYCGLAPDEAALSRICAHLKDVNLKYINSFIRGSGAAGEGNSSLEITEFLCLLADMKLLPPSYAGPLVCLAFSETITEARLPVQSSADTHSKSIQPDEVKPSQVRVSGTAAVYGGQTLEFAGEGANETEAVLGAVRKLTKAEPRLRTTVTGYGERLRLYAEINVRDLSGEERLFAMERTGSSQGLLLFQCCLDAVNALGVQGKI</sequence>
<evidence type="ECO:0000313" key="10">
    <source>
        <dbReference type="Proteomes" id="UP000009223"/>
    </source>
</evidence>
<evidence type="ECO:0000256" key="2">
    <source>
        <dbReference type="ARBA" id="ARBA00012973"/>
    </source>
</evidence>
<comment type="similarity">
    <text evidence="7">Belongs to the alpha-IPM synthase/homocitrate synthase family.</text>
</comment>
<dbReference type="eggNOG" id="COG0119">
    <property type="taxonomic scope" value="Bacteria"/>
</dbReference>
<keyword evidence="3" id="KW-0028">Amino-acid biosynthesis</keyword>
<dbReference type="GO" id="GO:0003852">
    <property type="term" value="F:2-isopropylmalate synthase activity"/>
    <property type="evidence" value="ECO:0007669"/>
    <property type="project" value="UniProtKB-EC"/>
</dbReference>
<dbReference type="InterPro" id="IPR050073">
    <property type="entry name" value="2-IPM_HCS-like"/>
</dbReference>
<gene>
    <name evidence="9" type="ordered locus">TREPR_2880</name>
</gene>
<comment type="pathway">
    <text evidence="1">Amino-acid biosynthesis; L-leucine biosynthesis; L-leucine from 3-methyl-2-oxobutanoate: step 1/4.</text>
</comment>
<dbReference type="PROSITE" id="PS00815">
    <property type="entry name" value="AIPM_HOMOCIT_SYNTH_1"/>
    <property type="match status" value="1"/>
</dbReference>
<evidence type="ECO:0000313" key="9">
    <source>
        <dbReference type="EMBL" id="AEF85124.1"/>
    </source>
</evidence>
<dbReference type="InterPro" id="IPR002034">
    <property type="entry name" value="AIPM/Hcit_synth_CS"/>
</dbReference>
<dbReference type="Proteomes" id="UP000009223">
    <property type="component" value="Chromosome"/>
</dbReference>
<evidence type="ECO:0000259" key="8">
    <source>
        <dbReference type="PROSITE" id="PS50991"/>
    </source>
</evidence>
<evidence type="ECO:0000256" key="6">
    <source>
        <dbReference type="ARBA" id="ARBA00023304"/>
    </source>
</evidence>
<keyword evidence="5" id="KW-0464">Manganese</keyword>
<reference evidence="9 10" key="2">
    <citation type="journal article" date="2011" name="ISME J.">
        <title>RNA-seq reveals cooperative metabolic interactions between two termite-gut spirochete species in co-culture.</title>
        <authorList>
            <person name="Rosenthal A.Z."/>
            <person name="Matson E.G."/>
            <person name="Eldar A."/>
            <person name="Leadbetter J.R."/>
        </authorList>
    </citation>
    <scope>NUCLEOTIDE SEQUENCE [LARGE SCALE GENOMIC DNA]</scope>
    <source>
        <strain evidence="10">ATCC BAA-887 / DSM 12427 / ZAS-2</strain>
    </source>
</reference>
<evidence type="ECO:0000256" key="5">
    <source>
        <dbReference type="ARBA" id="ARBA00023211"/>
    </source>
</evidence>
<reference evidence="10" key="1">
    <citation type="submission" date="2009-12" db="EMBL/GenBank/DDBJ databases">
        <title>Complete sequence of Treponema primitia strain ZAS-2.</title>
        <authorList>
            <person name="Tetu S.G."/>
            <person name="Matson E."/>
            <person name="Ren Q."/>
            <person name="Seshadri R."/>
            <person name="Elbourne L."/>
            <person name="Hassan K.A."/>
            <person name="Durkin A."/>
            <person name="Radune D."/>
            <person name="Mohamoud Y."/>
            <person name="Shay R."/>
            <person name="Jin S."/>
            <person name="Zhang X."/>
            <person name="Lucey K."/>
            <person name="Ballor N.R."/>
            <person name="Ottesen E."/>
            <person name="Rosenthal R."/>
            <person name="Allen A."/>
            <person name="Leadbetter J.R."/>
            <person name="Paulsen I.T."/>
        </authorList>
    </citation>
    <scope>NUCLEOTIDE SEQUENCE [LARGE SCALE GENOMIC DNA]</scope>
    <source>
        <strain evidence="10">ATCC BAA-887 / DSM 12427 / ZAS-2</strain>
    </source>
</reference>
<dbReference type="Gene3D" id="3.20.20.70">
    <property type="entry name" value="Aldolase class I"/>
    <property type="match status" value="1"/>
</dbReference>
<evidence type="ECO:0000256" key="4">
    <source>
        <dbReference type="ARBA" id="ARBA00022679"/>
    </source>
</evidence>
<evidence type="ECO:0000256" key="7">
    <source>
        <dbReference type="RuleBase" id="RU003523"/>
    </source>
</evidence>
<dbReference type="PROSITE" id="PS50991">
    <property type="entry name" value="PYR_CT"/>
    <property type="match status" value="1"/>
</dbReference>